<dbReference type="OrthoDB" id="3946539at2759"/>
<dbReference type="Proteomes" id="UP000007129">
    <property type="component" value="Unassembled WGS sequence"/>
</dbReference>
<sequence length="897" mass="97359">MRSHFAYQPGHCSPDPDLHSQLSLSCPPLQLPVAPLAYLLPAFGDAFDNVGDALNDFEGPPSHPLSTSATTIPAVGHEHPLRNIASNHNIERTNGPSPTVYLLTPQPPVSTDAYGALPAMQCHNPPQNASMNQAPQYGNANYHTSTSLSAAMQNAQVNRSPSSVQPSARQQGQPANQYHNHIITHSLEPQAVHRSMLSQKPPQSAPQQHAQPPSIPANIPQANRIQAPLIEPHPLSPSFGGKFKLIHHPMSEKDISGLSMSTMSSLQRLFMDFEYRDLSADFMKTLVPSDAGYLRDYLHALNAARFESAKRLHKQWSAVVRARAERAAYLDENGDPVGWQPDANEVPGGSYSEVCMLDREARRVVEQAPSNVGPLPLVQWDFVQLRQIRGPSSREWEEFVIDAVGDLRKVRDGIEKTAKQRQKTTDQDEDSEEDDLVITGSRVRSDAEIQVDLRQKRQGQRSTTSLSGQLRPAAAVTKRKASDGHPGGATHTAKKPKRAAKNMKSKAPKSNIKNKGTKKGGKGKASLQDPSQIGAAGSSSPIGVNPPPLSDYPVDDFGTSTTATVPDKYTQMPAAQTSTGTSGNLKTTSQCKQETDYPKLFSALNQANHQNIASAMANPTNGDPNTTTQPNIPIADYLDLFSAFQQANAENTAGASTNGANNDITSAPQTRSEVTHYAGLDRNNLEPIFPSSVKQVTHNTGHSGHTLIAQPNNPYLSYLTSNFGTQIESATSHNISNNSGTTNDSSVPAAKLAQKKKNQWSNEGLTERWNNLKDQANAQTPVSEQHVHSVSASQRSFSPSYQTFWQRDGRSSQQGAHCSETEIISSRPTLVSQNTISLAQQTPPQFNGIGIQHDEQQSGQGTDTPEIQIIGGQSFTEQLEGNTDAEDDEDYGDLFDD</sequence>
<reference evidence="2 3" key="1">
    <citation type="journal article" date="2012" name="BMC Genomics">
        <title>Tools to kill: Genome of one of the most destructive plant pathogenic fungi Macrophomina phaseolina.</title>
        <authorList>
            <person name="Islam M.S."/>
            <person name="Haque M.S."/>
            <person name="Islam M.M."/>
            <person name="Emdad E.M."/>
            <person name="Halim A."/>
            <person name="Hossen Q.M.M."/>
            <person name="Hossain M.Z."/>
            <person name="Ahmed B."/>
            <person name="Rahim S."/>
            <person name="Rahman M.S."/>
            <person name="Alam M.M."/>
            <person name="Hou S."/>
            <person name="Wan X."/>
            <person name="Saito J.A."/>
            <person name="Alam M."/>
        </authorList>
    </citation>
    <scope>NUCLEOTIDE SEQUENCE [LARGE SCALE GENOMIC DNA]</scope>
    <source>
        <strain evidence="2 3">MS6</strain>
    </source>
</reference>
<comment type="caution">
    <text evidence="2">The sequence shown here is derived from an EMBL/GenBank/DDBJ whole genome shotgun (WGS) entry which is preliminary data.</text>
</comment>
<name>K2S9C5_MACPH</name>
<evidence type="ECO:0000256" key="1">
    <source>
        <dbReference type="SAM" id="MobiDB-lite"/>
    </source>
</evidence>
<feature type="region of interest" description="Disordered" evidence="1">
    <location>
        <begin position="192"/>
        <end position="219"/>
    </location>
</feature>
<feature type="compositionally biased region" description="Acidic residues" evidence="1">
    <location>
        <begin position="883"/>
        <end position="897"/>
    </location>
</feature>
<dbReference type="HOGENOM" id="CLU_322640_0_0_1"/>
<organism evidence="2 3">
    <name type="scientific">Macrophomina phaseolina (strain MS6)</name>
    <name type="common">Charcoal rot fungus</name>
    <dbReference type="NCBI Taxonomy" id="1126212"/>
    <lineage>
        <taxon>Eukaryota</taxon>
        <taxon>Fungi</taxon>
        <taxon>Dikarya</taxon>
        <taxon>Ascomycota</taxon>
        <taxon>Pezizomycotina</taxon>
        <taxon>Dothideomycetes</taxon>
        <taxon>Dothideomycetes incertae sedis</taxon>
        <taxon>Botryosphaeriales</taxon>
        <taxon>Botryosphaeriaceae</taxon>
        <taxon>Macrophomina</taxon>
    </lineage>
</organism>
<feature type="compositionally biased region" description="Polar residues" evidence="1">
    <location>
        <begin position="857"/>
        <end position="881"/>
    </location>
</feature>
<dbReference type="AlphaFoldDB" id="K2S9C5"/>
<feature type="compositionally biased region" description="Polar residues" evidence="1">
    <location>
        <begin position="573"/>
        <end position="591"/>
    </location>
</feature>
<feature type="region of interest" description="Disordered" evidence="1">
    <location>
        <begin position="416"/>
        <end position="591"/>
    </location>
</feature>
<dbReference type="EMBL" id="AHHD01000167">
    <property type="protein sequence ID" value="EKG18999.1"/>
    <property type="molecule type" value="Genomic_DNA"/>
</dbReference>
<gene>
    <name evidence="2" type="ORF">MPH_03689</name>
</gene>
<dbReference type="VEuPathDB" id="FungiDB:MPH_03689"/>
<feature type="compositionally biased region" description="Acidic residues" evidence="1">
    <location>
        <begin position="427"/>
        <end position="436"/>
    </location>
</feature>
<feature type="region of interest" description="Disordered" evidence="1">
    <location>
        <begin position="845"/>
        <end position="897"/>
    </location>
</feature>
<feature type="compositionally biased region" description="Basic and acidic residues" evidence="1">
    <location>
        <begin position="416"/>
        <end position="426"/>
    </location>
</feature>
<accession>K2S9C5</accession>
<proteinExistence type="predicted"/>
<feature type="compositionally biased region" description="Low complexity" evidence="1">
    <location>
        <begin position="198"/>
        <end position="212"/>
    </location>
</feature>
<feature type="compositionally biased region" description="Basic residues" evidence="1">
    <location>
        <begin position="492"/>
        <end position="507"/>
    </location>
</feature>
<evidence type="ECO:0000313" key="2">
    <source>
        <dbReference type="EMBL" id="EKG18999.1"/>
    </source>
</evidence>
<dbReference type="InParanoid" id="K2S9C5"/>
<evidence type="ECO:0000313" key="3">
    <source>
        <dbReference type="Proteomes" id="UP000007129"/>
    </source>
</evidence>
<feature type="region of interest" description="Disordered" evidence="1">
    <location>
        <begin position="153"/>
        <end position="175"/>
    </location>
</feature>
<feature type="compositionally biased region" description="Basic and acidic residues" evidence="1">
    <location>
        <begin position="443"/>
        <end position="455"/>
    </location>
</feature>
<protein>
    <submittedName>
        <fullName evidence="2">Uncharacterized protein</fullName>
    </submittedName>
</protein>
<dbReference type="STRING" id="1126212.K2S9C5"/>